<dbReference type="OrthoDB" id="2414723at2759"/>
<dbReference type="EnsemblMetazoa" id="XM_030997276">
    <property type="protein sequence ID" value="XP_030853136"/>
    <property type="gene ID" value="LOC115929099"/>
</dbReference>
<dbReference type="OMA" id="YNAPVHI"/>
<dbReference type="SMART" id="SM00225">
    <property type="entry name" value="BTB"/>
    <property type="match status" value="1"/>
</dbReference>
<dbReference type="RefSeq" id="XP_030853136.1">
    <property type="nucleotide sequence ID" value="XM_030997276.1"/>
</dbReference>
<accession>A0A7M7T4G0</accession>
<reference evidence="2" key="2">
    <citation type="submission" date="2021-01" db="UniProtKB">
        <authorList>
            <consortium name="EnsemblMetazoa"/>
        </authorList>
    </citation>
    <scope>IDENTIFICATION</scope>
</reference>
<feature type="domain" description="BTB" evidence="1">
    <location>
        <begin position="3"/>
        <end position="104"/>
    </location>
</feature>
<dbReference type="InterPro" id="IPR003131">
    <property type="entry name" value="T1-type_BTB"/>
</dbReference>
<dbReference type="PANTHER" id="PTHR14499">
    <property type="entry name" value="POTASSIUM CHANNEL TETRAMERIZATION DOMAIN-CONTAINING"/>
    <property type="match status" value="1"/>
</dbReference>
<name>A0A7M7T4G0_STRPU</name>
<dbReference type="Proteomes" id="UP000007110">
    <property type="component" value="Unassembled WGS sequence"/>
</dbReference>
<protein>
    <recommendedName>
        <fullName evidence="1">BTB domain-containing protein</fullName>
    </recommendedName>
</protein>
<sequence length="184" mass="21449">MADVVSLNVGGTIYTTSRATLTRFPDSRLGSMFSDRLPSIKDDKGNYLIDGDGSLFRYVLNFLRRSILVLPEDFKELDMLAQEADYYQIKELNDAVTQIRNKVTIDREEEKRAKERVKKQEFLESILVLPEDFKELDMLAQEADYYQIKELIDAVTRIRNKVTVDKAEEKRAKELVKKQEFLEN</sequence>
<keyword evidence="3" id="KW-1185">Reference proteome</keyword>
<dbReference type="Pfam" id="PF02214">
    <property type="entry name" value="BTB_2"/>
    <property type="match status" value="1"/>
</dbReference>
<dbReference type="SUPFAM" id="SSF54695">
    <property type="entry name" value="POZ domain"/>
    <property type="match status" value="1"/>
</dbReference>
<proteinExistence type="predicted"/>
<evidence type="ECO:0000313" key="2">
    <source>
        <dbReference type="EnsemblMetazoa" id="XP_030853136"/>
    </source>
</evidence>
<dbReference type="Gene3D" id="3.30.710.10">
    <property type="entry name" value="Potassium Channel Kv1.1, Chain A"/>
    <property type="match status" value="1"/>
</dbReference>
<dbReference type="InterPro" id="IPR000210">
    <property type="entry name" value="BTB/POZ_dom"/>
</dbReference>
<dbReference type="GO" id="GO:0051260">
    <property type="term" value="P:protein homooligomerization"/>
    <property type="evidence" value="ECO:0007669"/>
    <property type="project" value="InterPro"/>
</dbReference>
<dbReference type="KEGG" id="spu:115929099"/>
<evidence type="ECO:0000313" key="3">
    <source>
        <dbReference type="Proteomes" id="UP000007110"/>
    </source>
</evidence>
<dbReference type="GeneID" id="115929099"/>
<dbReference type="InterPro" id="IPR011333">
    <property type="entry name" value="SKP1/BTB/POZ_sf"/>
</dbReference>
<dbReference type="AlphaFoldDB" id="A0A7M7T4G0"/>
<dbReference type="InParanoid" id="A0A7M7T4G0"/>
<dbReference type="PANTHER" id="PTHR14499:SF144">
    <property type="entry name" value="POTASSIUM CHANNEL TETRAMERISATION-TYPE BTB DOMAIN-CONTAINING PROTEIN"/>
    <property type="match status" value="1"/>
</dbReference>
<reference evidence="3" key="1">
    <citation type="submission" date="2015-02" db="EMBL/GenBank/DDBJ databases">
        <title>Genome sequencing for Strongylocentrotus purpuratus.</title>
        <authorList>
            <person name="Murali S."/>
            <person name="Liu Y."/>
            <person name="Vee V."/>
            <person name="English A."/>
            <person name="Wang M."/>
            <person name="Skinner E."/>
            <person name="Han Y."/>
            <person name="Muzny D.M."/>
            <person name="Worley K.C."/>
            <person name="Gibbs R.A."/>
        </authorList>
    </citation>
    <scope>NUCLEOTIDE SEQUENCE</scope>
</reference>
<evidence type="ECO:0000259" key="1">
    <source>
        <dbReference type="SMART" id="SM00225"/>
    </source>
</evidence>
<organism evidence="2 3">
    <name type="scientific">Strongylocentrotus purpuratus</name>
    <name type="common">Purple sea urchin</name>
    <dbReference type="NCBI Taxonomy" id="7668"/>
    <lineage>
        <taxon>Eukaryota</taxon>
        <taxon>Metazoa</taxon>
        <taxon>Echinodermata</taxon>
        <taxon>Eleutherozoa</taxon>
        <taxon>Echinozoa</taxon>
        <taxon>Echinoidea</taxon>
        <taxon>Euechinoidea</taxon>
        <taxon>Echinacea</taxon>
        <taxon>Camarodonta</taxon>
        <taxon>Echinidea</taxon>
        <taxon>Strongylocentrotidae</taxon>
        <taxon>Strongylocentrotus</taxon>
    </lineage>
</organism>